<dbReference type="InterPro" id="IPR045063">
    <property type="entry name" value="Dynamin_N"/>
</dbReference>
<dbReference type="Proteomes" id="UP000501122">
    <property type="component" value="Chromosome"/>
</dbReference>
<organism evidence="8 9">
    <name type="scientific">Macrococcoides canis</name>
    <dbReference type="NCBI Taxonomy" id="1855823"/>
    <lineage>
        <taxon>Bacteria</taxon>
        <taxon>Bacillati</taxon>
        <taxon>Bacillota</taxon>
        <taxon>Bacilli</taxon>
        <taxon>Bacillales</taxon>
        <taxon>Staphylococcaceae</taxon>
        <taxon>Macrococcoides</taxon>
    </lineage>
</organism>
<dbReference type="Pfam" id="PF00350">
    <property type="entry name" value="Dynamin_N"/>
    <property type="match status" value="1"/>
</dbReference>
<evidence type="ECO:0000313" key="8">
    <source>
        <dbReference type="EMBL" id="QIH77584.1"/>
    </source>
</evidence>
<dbReference type="AlphaFoldDB" id="A0AAE6WZE1"/>
<dbReference type="InterPro" id="IPR027094">
    <property type="entry name" value="Mitofusin_fam"/>
</dbReference>
<proteinExistence type="predicted"/>
<protein>
    <recommendedName>
        <fullName evidence="7">Dynamin N-terminal domain-containing protein</fullName>
    </recommendedName>
</protein>
<dbReference type="EMBL" id="CP047363">
    <property type="protein sequence ID" value="QIH77584.1"/>
    <property type="molecule type" value="Genomic_DNA"/>
</dbReference>
<reference evidence="8" key="1">
    <citation type="journal article" date="2020" name="Antimicrob. Agents Chemother.">
        <title>The novel macrolide resistance genes mef(D), msr(F) and msr(H) are present on resistance islands in Macrococcus canis, Macrococcus caseolyticus and Staphylococcus aureus.</title>
        <authorList>
            <person name="Schwendener S."/>
            <person name="Dona V."/>
            <person name="Perreten V."/>
        </authorList>
    </citation>
    <scope>NUCLEOTIDE SEQUENCE</scope>
    <source>
        <strain evidence="8">Epi0076A</strain>
    </source>
</reference>
<dbReference type="CDD" id="cd09912">
    <property type="entry name" value="DLP_2"/>
    <property type="match status" value="1"/>
</dbReference>
<dbReference type="GO" id="GO:0003924">
    <property type="term" value="F:GTPase activity"/>
    <property type="evidence" value="ECO:0007669"/>
    <property type="project" value="InterPro"/>
</dbReference>
<sequence>MRTRQEYITKKVELIQSFDDALALGESLKEKYGQFIPIESMNESLLTQRNNWDNERFEIVVVGEFSTGKSTFINALLQRNILPSKATPTTATINFIRHIAELNRESNIPVAIVVYNNGDEVEISYDELTDYVAEMSKKIDVSQQIHHVDLFVDSPYLENGVVLVDTPGLQALNPEHERITKNQIKKSNASILLFNMGQSGRLTEMKFLKDLSDSIDRIFFVANRMDEVDDNEIDEVKQHLENTLMNNDYQKVDSSRAVVYPVSAFKALLSRDHTLTSEKFNDKSREQLEVESHFKDFENKLENYLFNGEKFDDYLAVPFQVINQYYNELINHFEAYKSNIENDDDLQEVEKKYELIKSQIEVRNEQLKSEINKLRTEIRNIKYNNADSFKEEFDKISKGTQNSIETINSLDYFEEEVKDELEMFNSSYAALKELKIRELSHNIMDLIDDKIQDFEVDLSSDENLRTFKANLNTQKRKSKSFHEINQQIEEQLADRKEYLNEEKKRWVEREKIEKTINEIDRKKERQEQFYQDELSFINMMMNSTSQTIQKEGVIKKRKFWFDKRGMIEVPNEKYDEIIRERKGLKKKQIEEELNLDAEIDKYSKSLVDYDTDFNDKDDLKEAERKLREEFTQKKIEALNKESKYQEKQLKQEKRKVLSSFKSFARESISEYRALIRKLDGLKAAEQKIDEYIQMNDELLEESKRSEALLSEQLNTSLERKQELSAEIERINEYIKNKKIALELYRG</sequence>
<comment type="subcellular location">
    <subcellularLocation>
        <location evidence="1">Membrane</location>
    </subcellularLocation>
</comment>
<keyword evidence="6" id="KW-0175">Coiled coil</keyword>
<feature type="domain" description="Dynamin N-terminal" evidence="7">
    <location>
        <begin position="59"/>
        <end position="221"/>
    </location>
</feature>
<dbReference type="SUPFAM" id="SSF52540">
    <property type="entry name" value="P-loop containing nucleoside triphosphate hydrolases"/>
    <property type="match status" value="1"/>
</dbReference>
<keyword evidence="3" id="KW-0378">Hydrolase</keyword>
<feature type="coiled-coil region" evidence="6">
    <location>
        <begin position="616"/>
        <end position="655"/>
    </location>
</feature>
<keyword evidence="2" id="KW-0547">Nucleotide-binding</keyword>
<evidence type="ECO:0000313" key="9">
    <source>
        <dbReference type="Proteomes" id="UP000501122"/>
    </source>
</evidence>
<evidence type="ECO:0000256" key="4">
    <source>
        <dbReference type="ARBA" id="ARBA00023134"/>
    </source>
</evidence>
<evidence type="ECO:0000256" key="1">
    <source>
        <dbReference type="ARBA" id="ARBA00004370"/>
    </source>
</evidence>
<keyword evidence="4" id="KW-0342">GTP-binding</keyword>
<dbReference type="PANTHER" id="PTHR10465:SF0">
    <property type="entry name" value="SARCALUMENIN"/>
    <property type="match status" value="1"/>
</dbReference>
<dbReference type="RefSeq" id="WP_164953070.1">
    <property type="nucleotide sequence ID" value="NZ_CP047363.1"/>
</dbReference>
<evidence type="ECO:0000256" key="5">
    <source>
        <dbReference type="ARBA" id="ARBA00023136"/>
    </source>
</evidence>
<accession>A0AAE6WZE1</accession>
<evidence type="ECO:0000256" key="3">
    <source>
        <dbReference type="ARBA" id="ARBA00022801"/>
    </source>
</evidence>
<gene>
    <name evidence="8" type="ORF">GTN30_02800</name>
</gene>
<feature type="coiled-coil region" evidence="6">
    <location>
        <begin position="346"/>
        <end position="384"/>
    </location>
</feature>
<feature type="coiled-coil region" evidence="6">
    <location>
        <begin position="681"/>
        <end position="740"/>
    </location>
</feature>
<name>A0AAE6WZE1_9STAP</name>
<dbReference type="PANTHER" id="PTHR10465">
    <property type="entry name" value="TRANSMEMBRANE GTPASE FZO1"/>
    <property type="match status" value="1"/>
</dbReference>
<evidence type="ECO:0000256" key="6">
    <source>
        <dbReference type="SAM" id="Coils"/>
    </source>
</evidence>
<dbReference type="GO" id="GO:0016020">
    <property type="term" value="C:membrane"/>
    <property type="evidence" value="ECO:0007669"/>
    <property type="project" value="UniProtKB-SubCell"/>
</dbReference>
<dbReference type="InterPro" id="IPR027417">
    <property type="entry name" value="P-loop_NTPase"/>
</dbReference>
<evidence type="ECO:0000259" key="7">
    <source>
        <dbReference type="Pfam" id="PF00350"/>
    </source>
</evidence>
<dbReference type="Gene3D" id="3.40.50.300">
    <property type="entry name" value="P-loop containing nucleotide triphosphate hydrolases"/>
    <property type="match status" value="1"/>
</dbReference>
<dbReference type="GO" id="GO:0005525">
    <property type="term" value="F:GTP binding"/>
    <property type="evidence" value="ECO:0007669"/>
    <property type="project" value="UniProtKB-KW"/>
</dbReference>
<keyword evidence="5" id="KW-0472">Membrane</keyword>
<evidence type="ECO:0000256" key="2">
    <source>
        <dbReference type="ARBA" id="ARBA00022741"/>
    </source>
</evidence>